<dbReference type="SUPFAM" id="SSF51161">
    <property type="entry name" value="Trimeric LpxA-like enzymes"/>
    <property type="match status" value="1"/>
</dbReference>
<proteinExistence type="inferred from homology"/>
<keyword evidence="3" id="KW-0206">Cytoskeleton</keyword>
<dbReference type="InterPro" id="IPR047125">
    <property type="entry name" value="DCTN5"/>
</dbReference>
<dbReference type="STRING" id="5217.A0A4Q1BHH3"/>
<comment type="caution">
    <text evidence="6">The sequence shown here is derived from an EMBL/GenBank/DDBJ whole genome shotgun (WGS) entry which is preliminary data.</text>
</comment>
<evidence type="ECO:0000313" key="6">
    <source>
        <dbReference type="EMBL" id="RXK37058.1"/>
    </source>
</evidence>
<dbReference type="InParanoid" id="A0A4Q1BHH3"/>
<dbReference type="EMBL" id="SDIL01000078">
    <property type="protein sequence ID" value="RXK37058.1"/>
    <property type="molecule type" value="Genomic_DNA"/>
</dbReference>
<evidence type="ECO:0000256" key="1">
    <source>
        <dbReference type="ARBA" id="ARBA00004245"/>
    </source>
</evidence>
<name>A0A4Q1BHH3_TREME</name>
<keyword evidence="2" id="KW-0963">Cytoplasm</keyword>
<protein>
    <recommendedName>
        <fullName evidence="5">Dynactin subunit 5</fullName>
    </recommendedName>
</protein>
<sequence length="189" mass="20455">MGAFDPPILYDKGSYIETDTGNKVSRKASIVGASNIILGGKSIIQNGAILRGDLRRTIPGQHIAITMGRYCVIGENTIIRPPSRFYKGTFTYYPVKMGDFAQIGKNCIIEAATIGSGSEIGDNCIIGKFTVIKDLSLIKPNTVLPENTQVASYTIWAGNPGKMIGTLPETWQEVVEGNAKGFYGRFRSA</sequence>
<dbReference type="PANTHER" id="PTHR46126:SF1">
    <property type="entry name" value="DYNACTIN SUBUNIT 5"/>
    <property type="match status" value="1"/>
</dbReference>
<evidence type="ECO:0000313" key="7">
    <source>
        <dbReference type="Proteomes" id="UP000289152"/>
    </source>
</evidence>
<keyword evidence="7" id="KW-1185">Reference proteome</keyword>
<dbReference type="InterPro" id="IPR011004">
    <property type="entry name" value="Trimer_LpxA-like_sf"/>
</dbReference>
<evidence type="ECO:0000256" key="4">
    <source>
        <dbReference type="ARBA" id="ARBA00034706"/>
    </source>
</evidence>
<dbReference type="Pfam" id="PF21711">
    <property type="entry name" value="DCTN5"/>
    <property type="match status" value="1"/>
</dbReference>
<organism evidence="6 7">
    <name type="scientific">Tremella mesenterica</name>
    <name type="common">Jelly fungus</name>
    <dbReference type="NCBI Taxonomy" id="5217"/>
    <lineage>
        <taxon>Eukaryota</taxon>
        <taxon>Fungi</taxon>
        <taxon>Dikarya</taxon>
        <taxon>Basidiomycota</taxon>
        <taxon>Agaricomycotina</taxon>
        <taxon>Tremellomycetes</taxon>
        <taxon>Tremellales</taxon>
        <taxon>Tremellaceae</taxon>
        <taxon>Tremella</taxon>
    </lineage>
</organism>
<dbReference type="VEuPathDB" id="FungiDB:TREMEDRAFT_28730"/>
<dbReference type="OrthoDB" id="417208at2759"/>
<accession>A0A4Q1BHH3</accession>
<dbReference type="AlphaFoldDB" id="A0A4Q1BHH3"/>
<evidence type="ECO:0000256" key="2">
    <source>
        <dbReference type="ARBA" id="ARBA00022490"/>
    </source>
</evidence>
<reference evidence="6 7" key="1">
    <citation type="submission" date="2016-06" db="EMBL/GenBank/DDBJ databases">
        <title>Evolution of pathogenesis and genome organization in the Tremellales.</title>
        <authorList>
            <person name="Cuomo C."/>
            <person name="Litvintseva A."/>
            <person name="Heitman J."/>
            <person name="Chen Y."/>
            <person name="Sun S."/>
            <person name="Springer D."/>
            <person name="Dromer F."/>
            <person name="Young S."/>
            <person name="Zeng Q."/>
            <person name="Chapman S."/>
            <person name="Gujja S."/>
            <person name="Saif S."/>
            <person name="Birren B."/>
        </authorList>
    </citation>
    <scope>NUCLEOTIDE SEQUENCE [LARGE SCALE GENOMIC DNA]</scope>
    <source>
        <strain evidence="6 7">ATCC 28783</strain>
    </source>
</reference>
<dbReference type="PANTHER" id="PTHR46126">
    <property type="entry name" value="DYNACTIN SUBUNIT 5"/>
    <property type="match status" value="1"/>
</dbReference>
<comment type="similarity">
    <text evidence="4">Belongs to the dynactin subunits 5/6 family. Dynactin subunit 5 subfamily.</text>
</comment>
<gene>
    <name evidence="6" type="ORF">M231_05646</name>
</gene>
<evidence type="ECO:0000256" key="5">
    <source>
        <dbReference type="ARBA" id="ARBA00034865"/>
    </source>
</evidence>
<dbReference type="CDD" id="cd03359">
    <property type="entry name" value="LbH_Dynactin_5"/>
    <property type="match status" value="1"/>
</dbReference>
<dbReference type="Proteomes" id="UP000289152">
    <property type="component" value="Unassembled WGS sequence"/>
</dbReference>
<comment type="subcellular location">
    <subcellularLocation>
        <location evidence="1">Cytoplasm</location>
        <location evidence="1">Cytoskeleton</location>
    </subcellularLocation>
</comment>
<evidence type="ECO:0000256" key="3">
    <source>
        <dbReference type="ARBA" id="ARBA00023212"/>
    </source>
</evidence>
<dbReference type="GO" id="GO:0005869">
    <property type="term" value="C:dynactin complex"/>
    <property type="evidence" value="ECO:0007669"/>
    <property type="project" value="TreeGrafter"/>
</dbReference>
<dbReference type="Gene3D" id="2.160.10.10">
    <property type="entry name" value="Hexapeptide repeat proteins"/>
    <property type="match status" value="1"/>
</dbReference>